<sequence>MVPRRSEAILSRKPWNKAVPQDTEKPSVRREQSHRLRQTPKLPLILLAGSPSDANPSGSRWCRQCHLSLLPRWPQCCLTTSHDINLAVSCGAARQAFVWPTETLHSLSCCVYAIYPIAYDCISQARAQMSRHFDSVSDATDHPFPRLRPGCRSIQAIRPCLHSFGLVFICQGPHLPVHSLPVVMSPTPTRLDRPSRWAADTHVHTNKPTFAQSSQANRVS</sequence>
<protein>
    <submittedName>
        <fullName evidence="2">Uncharacterized protein</fullName>
    </submittedName>
</protein>
<reference evidence="2" key="1">
    <citation type="submission" date="2018-11" db="EMBL/GenBank/DDBJ databases">
        <authorList>
            <consortium name="Pathogen Informatics"/>
        </authorList>
    </citation>
    <scope>NUCLEOTIDE SEQUENCE</scope>
</reference>
<dbReference type="Proteomes" id="UP000784294">
    <property type="component" value="Unassembled WGS sequence"/>
</dbReference>
<evidence type="ECO:0000313" key="3">
    <source>
        <dbReference type="Proteomes" id="UP000784294"/>
    </source>
</evidence>
<dbReference type="AlphaFoldDB" id="A0A3S5C377"/>
<keyword evidence="3" id="KW-1185">Reference proteome</keyword>
<evidence type="ECO:0000256" key="1">
    <source>
        <dbReference type="SAM" id="MobiDB-lite"/>
    </source>
</evidence>
<organism evidence="2 3">
    <name type="scientific">Protopolystoma xenopodis</name>
    <dbReference type="NCBI Taxonomy" id="117903"/>
    <lineage>
        <taxon>Eukaryota</taxon>
        <taxon>Metazoa</taxon>
        <taxon>Spiralia</taxon>
        <taxon>Lophotrochozoa</taxon>
        <taxon>Platyhelminthes</taxon>
        <taxon>Monogenea</taxon>
        <taxon>Polyopisthocotylea</taxon>
        <taxon>Polystomatidea</taxon>
        <taxon>Polystomatidae</taxon>
        <taxon>Protopolystoma</taxon>
    </lineage>
</organism>
<evidence type="ECO:0000313" key="2">
    <source>
        <dbReference type="EMBL" id="VEL32295.1"/>
    </source>
</evidence>
<feature type="region of interest" description="Disordered" evidence="1">
    <location>
        <begin position="1"/>
        <end position="34"/>
    </location>
</feature>
<name>A0A3S5C377_9PLAT</name>
<dbReference type="EMBL" id="CAAALY010132704">
    <property type="protein sequence ID" value="VEL32295.1"/>
    <property type="molecule type" value="Genomic_DNA"/>
</dbReference>
<feature type="compositionally biased region" description="Basic and acidic residues" evidence="1">
    <location>
        <begin position="22"/>
        <end position="34"/>
    </location>
</feature>
<proteinExistence type="predicted"/>
<gene>
    <name evidence="2" type="ORF">PXEA_LOCUS25735</name>
</gene>
<comment type="caution">
    <text evidence="2">The sequence shown here is derived from an EMBL/GenBank/DDBJ whole genome shotgun (WGS) entry which is preliminary data.</text>
</comment>
<accession>A0A3S5C377</accession>